<protein>
    <submittedName>
        <fullName evidence="1">Essential recombination function protein</fullName>
    </submittedName>
</protein>
<evidence type="ECO:0000313" key="1">
    <source>
        <dbReference type="EMBL" id="CAB5218471.1"/>
    </source>
</evidence>
<sequence length="189" mass="21271">MKLIQKIARAKNEIKESKLKKEGKNSFSNYSYFTPPQIELLVNQVCQSQGMLTKFDLIRNELGVFGKLTIFDIDSDESLSYDMATAIPEIKATNIAQQLGGCVTYTERYLKMSAFGITDANLDFDNHDNRPKIEEKVEVIWLTDAQFESAMKSDKKGILATLSAFNGQKGKKMTGEQLTKLTNQLNLAK</sequence>
<dbReference type="InterPro" id="IPR007499">
    <property type="entry name" value="ERF_bacteria_virus"/>
</dbReference>
<name>A0A6J7WKA7_9CAUD</name>
<reference evidence="1" key="1">
    <citation type="submission" date="2020-05" db="EMBL/GenBank/DDBJ databases">
        <authorList>
            <person name="Chiriac C."/>
            <person name="Salcher M."/>
            <person name="Ghai R."/>
            <person name="Kavagutti S V."/>
        </authorList>
    </citation>
    <scope>NUCLEOTIDE SEQUENCE</scope>
</reference>
<gene>
    <name evidence="1" type="ORF">UFOVP212_37</name>
</gene>
<accession>A0A6J7WKA7</accession>
<dbReference type="EMBL" id="LR798265">
    <property type="protein sequence ID" value="CAB5218471.1"/>
    <property type="molecule type" value="Genomic_DNA"/>
</dbReference>
<organism evidence="1">
    <name type="scientific">uncultured Caudovirales phage</name>
    <dbReference type="NCBI Taxonomy" id="2100421"/>
    <lineage>
        <taxon>Viruses</taxon>
        <taxon>Duplodnaviria</taxon>
        <taxon>Heunggongvirae</taxon>
        <taxon>Uroviricota</taxon>
        <taxon>Caudoviricetes</taxon>
        <taxon>Peduoviridae</taxon>
        <taxon>Maltschvirus</taxon>
        <taxon>Maltschvirus maltsch</taxon>
    </lineage>
</organism>
<proteinExistence type="predicted"/>
<dbReference type="Pfam" id="PF04404">
    <property type="entry name" value="ERF"/>
    <property type="match status" value="1"/>
</dbReference>